<keyword evidence="2" id="KW-1185">Reference proteome</keyword>
<dbReference type="Proteomes" id="UP001605036">
    <property type="component" value="Unassembled WGS sequence"/>
</dbReference>
<dbReference type="AlphaFoldDB" id="A0ABD1Y5Q5"/>
<proteinExistence type="predicted"/>
<name>A0ABD1Y5Q5_9MARC</name>
<comment type="caution">
    <text evidence="1">The sequence shown here is derived from an EMBL/GenBank/DDBJ whole genome shotgun (WGS) entry which is preliminary data.</text>
</comment>
<reference evidence="1 2" key="1">
    <citation type="submission" date="2024-09" db="EMBL/GenBank/DDBJ databases">
        <title>Chromosome-scale assembly of Riccia fluitans.</title>
        <authorList>
            <person name="Paukszto L."/>
            <person name="Sawicki J."/>
            <person name="Karawczyk K."/>
            <person name="Piernik-Szablinska J."/>
            <person name="Szczecinska M."/>
            <person name="Mazdziarz M."/>
        </authorList>
    </citation>
    <scope>NUCLEOTIDE SEQUENCE [LARGE SCALE GENOMIC DNA]</scope>
    <source>
        <strain evidence="1">Rf_01</strain>
        <tissue evidence="1">Aerial parts of the thallus</tissue>
    </source>
</reference>
<accession>A0ABD1Y5Q5</accession>
<gene>
    <name evidence="1" type="ORF">R1flu_002285</name>
</gene>
<sequence length="75" mass="8097">MLSAPVILNSVGISCSVSSEICFQNGTRREFPLTRDISSLGLGKKSDAVLPHLSLPKVGSTFLWKWGGQHDLSLL</sequence>
<evidence type="ECO:0000313" key="2">
    <source>
        <dbReference type="Proteomes" id="UP001605036"/>
    </source>
</evidence>
<dbReference type="EMBL" id="JBHFFA010000006">
    <property type="protein sequence ID" value="KAL2622080.1"/>
    <property type="molecule type" value="Genomic_DNA"/>
</dbReference>
<organism evidence="1 2">
    <name type="scientific">Riccia fluitans</name>
    <dbReference type="NCBI Taxonomy" id="41844"/>
    <lineage>
        <taxon>Eukaryota</taxon>
        <taxon>Viridiplantae</taxon>
        <taxon>Streptophyta</taxon>
        <taxon>Embryophyta</taxon>
        <taxon>Marchantiophyta</taxon>
        <taxon>Marchantiopsida</taxon>
        <taxon>Marchantiidae</taxon>
        <taxon>Marchantiales</taxon>
        <taxon>Ricciaceae</taxon>
        <taxon>Riccia</taxon>
    </lineage>
</organism>
<protein>
    <submittedName>
        <fullName evidence="1">Uncharacterized protein</fullName>
    </submittedName>
</protein>
<evidence type="ECO:0000313" key="1">
    <source>
        <dbReference type="EMBL" id="KAL2622080.1"/>
    </source>
</evidence>